<organism evidence="1 2">
    <name type="scientific">Cryptolaemus montrouzieri</name>
    <dbReference type="NCBI Taxonomy" id="559131"/>
    <lineage>
        <taxon>Eukaryota</taxon>
        <taxon>Metazoa</taxon>
        <taxon>Ecdysozoa</taxon>
        <taxon>Arthropoda</taxon>
        <taxon>Hexapoda</taxon>
        <taxon>Insecta</taxon>
        <taxon>Pterygota</taxon>
        <taxon>Neoptera</taxon>
        <taxon>Endopterygota</taxon>
        <taxon>Coleoptera</taxon>
        <taxon>Polyphaga</taxon>
        <taxon>Cucujiformia</taxon>
        <taxon>Coccinelloidea</taxon>
        <taxon>Coccinellidae</taxon>
        <taxon>Scymninae</taxon>
        <taxon>Scymnini</taxon>
        <taxon>Cryptolaemus</taxon>
    </lineage>
</organism>
<gene>
    <name evidence="1" type="ORF">HHI36_002625</name>
</gene>
<dbReference type="EMBL" id="JABFTP020000185">
    <property type="protein sequence ID" value="KAL3288174.1"/>
    <property type="molecule type" value="Genomic_DNA"/>
</dbReference>
<evidence type="ECO:0000313" key="1">
    <source>
        <dbReference type="EMBL" id="KAL3288174.1"/>
    </source>
</evidence>
<proteinExistence type="predicted"/>
<protein>
    <submittedName>
        <fullName evidence="1">Uncharacterized protein</fullName>
    </submittedName>
</protein>
<keyword evidence="2" id="KW-1185">Reference proteome</keyword>
<evidence type="ECO:0000313" key="2">
    <source>
        <dbReference type="Proteomes" id="UP001516400"/>
    </source>
</evidence>
<comment type="caution">
    <text evidence="1">The sequence shown here is derived from an EMBL/GenBank/DDBJ whole genome shotgun (WGS) entry which is preliminary data.</text>
</comment>
<dbReference type="AlphaFoldDB" id="A0ABD2PBI7"/>
<reference evidence="1 2" key="1">
    <citation type="journal article" date="2021" name="BMC Biol.">
        <title>Horizontally acquired antibacterial genes associated with adaptive radiation of ladybird beetles.</title>
        <authorList>
            <person name="Li H.S."/>
            <person name="Tang X.F."/>
            <person name="Huang Y.H."/>
            <person name="Xu Z.Y."/>
            <person name="Chen M.L."/>
            <person name="Du X.Y."/>
            <person name="Qiu B.Y."/>
            <person name="Chen P.T."/>
            <person name="Zhang W."/>
            <person name="Slipinski A."/>
            <person name="Escalona H.E."/>
            <person name="Waterhouse R.M."/>
            <person name="Zwick A."/>
            <person name="Pang H."/>
        </authorList>
    </citation>
    <scope>NUCLEOTIDE SEQUENCE [LARGE SCALE GENOMIC DNA]</scope>
    <source>
        <strain evidence="1">SYSU2018</strain>
    </source>
</reference>
<accession>A0ABD2PBI7</accession>
<dbReference type="Proteomes" id="UP001516400">
    <property type="component" value="Unassembled WGS sequence"/>
</dbReference>
<name>A0ABD2PBI7_9CUCU</name>
<sequence>MNILFSSFHINYLVHYLDLAIDLKDMYSLDRAIFVPIVISANGLIDQYLPDALDQLGIKGKHSVLEKAQKVVILATCATVRRILANDRNPHSTRKLNVNTIATQRRSIENNNKISIQDQEDILRRKKTALNPNGEDQKDENYEEKIATNRGPNKNRSHYIENIVEVAQKEIDQGLSLDRIRGNILGDLREKDKNMKISRPPLKKVNNNAEAREVINIANGAMNEIIEKYLEKIYKYIKFE</sequence>